<evidence type="ECO:0000259" key="5">
    <source>
        <dbReference type="PROSITE" id="PS51886"/>
    </source>
</evidence>
<dbReference type="InterPro" id="IPR011333">
    <property type="entry name" value="SKP1/BTB/POZ_sf"/>
</dbReference>
<dbReference type="InterPro" id="IPR001841">
    <property type="entry name" value="Znf_RING"/>
</dbReference>
<dbReference type="InterPro" id="IPR013083">
    <property type="entry name" value="Znf_RING/FYVE/PHD"/>
</dbReference>
<dbReference type="Gene3D" id="3.30.40.10">
    <property type="entry name" value="Zinc/RING finger domain, C3HC4 (zinc finger)"/>
    <property type="match status" value="1"/>
</dbReference>
<feature type="coiled-coil region" evidence="2">
    <location>
        <begin position="138"/>
        <end position="213"/>
    </location>
</feature>
<dbReference type="SUPFAM" id="SSF54695">
    <property type="entry name" value="POZ domain"/>
    <property type="match status" value="1"/>
</dbReference>
<dbReference type="InterPro" id="IPR006571">
    <property type="entry name" value="TLDc_dom"/>
</dbReference>
<dbReference type="OrthoDB" id="1630758at2759"/>
<dbReference type="GO" id="GO:0008270">
    <property type="term" value="F:zinc ion binding"/>
    <property type="evidence" value="ECO:0007669"/>
    <property type="project" value="UniProtKB-KW"/>
</dbReference>
<dbReference type="SMART" id="SM00584">
    <property type="entry name" value="TLDc"/>
    <property type="match status" value="1"/>
</dbReference>
<dbReference type="InParanoid" id="D2VJU3"/>
<accession>D2VJU3</accession>
<dbReference type="Pfam" id="PF07534">
    <property type="entry name" value="TLD"/>
    <property type="match status" value="1"/>
</dbReference>
<dbReference type="STRING" id="5762.D2VJU3"/>
<dbReference type="AlphaFoldDB" id="D2VJU3"/>
<name>D2VJU3_NAEGR</name>
<dbReference type="eggNOG" id="KOG2177">
    <property type="taxonomic scope" value="Eukaryota"/>
</dbReference>
<dbReference type="SUPFAM" id="SSF141571">
    <property type="entry name" value="Pentapeptide repeat-like"/>
    <property type="match status" value="1"/>
</dbReference>
<keyword evidence="1" id="KW-0862">Zinc</keyword>
<dbReference type="GeneID" id="8852837"/>
<gene>
    <name evidence="6" type="ORF">NAEGRDRAFT_69162</name>
</gene>
<reference evidence="6 7" key="1">
    <citation type="journal article" date="2010" name="Cell">
        <title>The genome of Naegleria gruberi illuminates early eukaryotic versatility.</title>
        <authorList>
            <person name="Fritz-Laylin L.K."/>
            <person name="Prochnik S.E."/>
            <person name="Ginger M.L."/>
            <person name="Dacks J.B."/>
            <person name="Carpenter M.L."/>
            <person name="Field M.C."/>
            <person name="Kuo A."/>
            <person name="Paredez A."/>
            <person name="Chapman J."/>
            <person name="Pham J."/>
            <person name="Shu S."/>
            <person name="Neupane R."/>
            <person name="Cipriano M."/>
            <person name="Mancuso J."/>
            <person name="Tu H."/>
            <person name="Salamov A."/>
            <person name="Lindquist E."/>
            <person name="Shapiro H."/>
            <person name="Lucas S."/>
            <person name="Grigoriev I.V."/>
            <person name="Cande W.Z."/>
            <person name="Fulton C."/>
            <person name="Rokhsar D.S."/>
            <person name="Dawson S.C."/>
        </authorList>
    </citation>
    <scope>NUCLEOTIDE SEQUENCE [LARGE SCALE GENOMIC DNA]</scope>
    <source>
        <strain evidence="6 7">NEG-M</strain>
    </source>
</reference>
<protein>
    <submittedName>
        <fullName evidence="6">Predicted protein</fullName>
    </submittedName>
</protein>
<dbReference type="KEGG" id="ngr:NAEGRDRAFT_69162"/>
<dbReference type="Gene3D" id="2.160.20.80">
    <property type="entry name" value="E3 ubiquitin-protein ligase SopA"/>
    <property type="match status" value="1"/>
</dbReference>
<feature type="domain" description="RING-type" evidence="4">
    <location>
        <begin position="41"/>
        <end position="76"/>
    </location>
</feature>
<evidence type="ECO:0000313" key="7">
    <source>
        <dbReference type="Proteomes" id="UP000006671"/>
    </source>
</evidence>
<evidence type="ECO:0000256" key="3">
    <source>
        <dbReference type="SAM" id="MobiDB-lite"/>
    </source>
</evidence>
<dbReference type="PROSITE" id="PS51886">
    <property type="entry name" value="TLDC"/>
    <property type="match status" value="1"/>
</dbReference>
<dbReference type="PROSITE" id="PS50089">
    <property type="entry name" value="ZF_RING_2"/>
    <property type="match status" value="1"/>
</dbReference>
<keyword evidence="1" id="KW-0479">Metal-binding</keyword>
<feature type="region of interest" description="Disordered" evidence="3">
    <location>
        <begin position="1"/>
        <end position="22"/>
    </location>
</feature>
<dbReference type="PANTHER" id="PTHR14136">
    <property type="entry name" value="BTB_POZ DOMAIN-CONTAINING PROTEIN KCTD9"/>
    <property type="match status" value="1"/>
</dbReference>
<evidence type="ECO:0000313" key="6">
    <source>
        <dbReference type="EMBL" id="EFC42831.1"/>
    </source>
</evidence>
<keyword evidence="1" id="KW-0863">Zinc-finger</keyword>
<evidence type="ECO:0000259" key="4">
    <source>
        <dbReference type="PROSITE" id="PS50089"/>
    </source>
</evidence>
<dbReference type="Pfam" id="PF00805">
    <property type="entry name" value="Pentapeptide"/>
    <property type="match status" value="2"/>
</dbReference>
<dbReference type="VEuPathDB" id="AmoebaDB:NAEGRDRAFT_69162"/>
<dbReference type="InterPro" id="IPR051082">
    <property type="entry name" value="Pentapeptide-BTB/POZ_domain"/>
</dbReference>
<evidence type="ECO:0000256" key="2">
    <source>
        <dbReference type="SAM" id="Coils"/>
    </source>
</evidence>
<keyword evidence="2" id="KW-0175">Coiled coil</keyword>
<evidence type="ECO:0000256" key="1">
    <source>
        <dbReference type="PROSITE-ProRule" id="PRU00175"/>
    </source>
</evidence>
<sequence>MKVNSQVHNESTLSAENTDSSSSLDPQYIYIDKNIDEELICPICFLPFIDPTSHGSCGSTFCSTCVENVHDCPICRGEDFKKNCSSVKSIKNMLDKLEVQCRMCKNVVLRGELKIHQEKYCSFLEAYFEADELKRKLEGDYQEKLKSLQQDYQEKSDELERKYEELNQKLTNDTKKLVEEITSGFNEKKETLLQEWNQRNEILTQQLELKEKNFANQVYTREKLENCNKPIHLNVRGTVITVALGDFIHNDRESDNVFKKMFTGEYPCYQTSFNSKFDAPIYFIDCDLTVFYSILNWLKFGIVEKSIDVKFKLLLAGSCQQFGIQHLRKNLLQYSNLRGTEFCGYDFSGMDLNLTQFQGSNLKGCDFNHCTLSNTNFQNCELSGCNFSNSFMKSCDFTGSNIRDCNLENVNLMNGNVFNNCTIKNADLREVTDLSSFKGSSFEQVEFQLLTSLKGTSNVFTNIKGFIPFTLISNIINEIYYDDTNSDTISKELYSNTGTQLVPQLLYRGSRDGFKAIDFHSKCDNQGATLTIIKSAEHNQIFGGFTSKSWKSPKQREVVEDSSAFIFKFVKESGAQFHKFKRSSFTLRNATVLQEGLLPTFGVMLLKPGHDFTISSDCNLNYNSKSNFGIAFELPKGFQERNEQTESYLAGSHQFRVEEIEVFKITL</sequence>
<feature type="domain" description="TLDc" evidence="5">
    <location>
        <begin position="479"/>
        <end position="666"/>
    </location>
</feature>
<dbReference type="Proteomes" id="UP000006671">
    <property type="component" value="Unassembled WGS sequence"/>
</dbReference>
<dbReference type="eggNOG" id="KOG1665">
    <property type="taxonomic scope" value="Eukaryota"/>
</dbReference>
<organism evidence="7">
    <name type="scientific">Naegleria gruberi</name>
    <name type="common">Amoeba</name>
    <dbReference type="NCBI Taxonomy" id="5762"/>
    <lineage>
        <taxon>Eukaryota</taxon>
        <taxon>Discoba</taxon>
        <taxon>Heterolobosea</taxon>
        <taxon>Tetramitia</taxon>
        <taxon>Eutetramitia</taxon>
        <taxon>Vahlkampfiidae</taxon>
        <taxon>Naegleria</taxon>
    </lineage>
</organism>
<dbReference type="PANTHER" id="PTHR14136:SF17">
    <property type="entry name" value="BTB_POZ DOMAIN-CONTAINING PROTEIN KCTD9"/>
    <property type="match status" value="1"/>
</dbReference>
<dbReference type="OMA" id="HINNDSF"/>
<proteinExistence type="predicted"/>
<keyword evidence="7" id="KW-1185">Reference proteome</keyword>
<dbReference type="Gene3D" id="3.30.710.10">
    <property type="entry name" value="Potassium Channel Kv1.1, Chain A"/>
    <property type="match status" value="1"/>
</dbReference>
<dbReference type="EMBL" id="GG738877">
    <property type="protein sequence ID" value="EFC42831.1"/>
    <property type="molecule type" value="Genomic_DNA"/>
</dbReference>
<dbReference type="InterPro" id="IPR001646">
    <property type="entry name" value="5peptide_repeat"/>
</dbReference>
<dbReference type="SUPFAM" id="SSF57850">
    <property type="entry name" value="RING/U-box"/>
    <property type="match status" value="1"/>
</dbReference>
<dbReference type="RefSeq" id="XP_002675575.1">
    <property type="nucleotide sequence ID" value="XM_002675529.1"/>
</dbReference>